<comment type="caution">
    <text evidence="4">The sequence shown here is derived from an EMBL/GenBank/DDBJ whole genome shotgun (WGS) entry which is preliminary data.</text>
</comment>
<keyword evidence="3" id="KW-0949">S-adenosyl-L-methionine</keyword>
<sequence>MPELVLLIIFCVLFLPLVYSSIVAAPPVPTKAGDVRRMVDLGRISPTDTVYDLGAGDGRLLLGAARFSKASALIGYELSPVHVLICRLKTLLSGQAKRVSIRMADFYKADLRDANVIFCFLNPYALERLRPKFETELNKGTRIVSYSFPVAGWSPVAEDRPDTDRLPIFVYER</sequence>
<name>A0A1J5IFY4_9BACT</name>
<dbReference type="PANTHER" id="PTHR13610">
    <property type="entry name" value="METHYLTRANSFERASE DOMAIN-CONTAINING PROTEIN"/>
    <property type="match status" value="1"/>
</dbReference>
<dbReference type="Proteomes" id="UP000183245">
    <property type="component" value="Unassembled WGS sequence"/>
</dbReference>
<evidence type="ECO:0000256" key="3">
    <source>
        <dbReference type="ARBA" id="ARBA00022691"/>
    </source>
</evidence>
<dbReference type="STRING" id="1817892.AUK40_05475"/>
<dbReference type="Gene3D" id="3.40.50.150">
    <property type="entry name" value="Vaccinia Virus protein VP39"/>
    <property type="match status" value="1"/>
</dbReference>
<evidence type="ECO:0000313" key="4">
    <source>
        <dbReference type="EMBL" id="OIP96009.1"/>
    </source>
</evidence>
<dbReference type="EMBL" id="MNZT01000096">
    <property type="protein sequence ID" value="OIP96009.1"/>
    <property type="molecule type" value="Genomic_DNA"/>
</dbReference>
<evidence type="ECO:0000313" key="5">
    <source>
        <dbReference type="Proteomes" id="UP000183245"/>
    </source>
</evidence>
<organism evidence="4 5">
    <name type="scientific">Candidatus Wirthbacteria bacterium CG2_30_54_11</name>
    <dbReference type="NCBI Taxonomy" id="1817892"/>
    <lineage>
        <taxon>Bacteria</taxon>
        <taxon>Candidatus Wirthbacteria</taxon>
    </lineage>
</organism>
<evidence type="ECO:0008006" key="6">
    <source>
        <dbReference type="Google" id="ProtNLM"/>
    </source>
</evidence>
<keyword evidence="2" id="KW-0808">Transferase</keyword>
<dbReference type="GO" id="GO:0032259">
    <property type="term" value="P:methylation"/>
    <property type="evidence" value="ECO:0007669"/>
    <property type="project" value="UniProtKB-KW"/>
</dbReference>
<gene>
    <name evidence="4" type="ORF">AUK40_05475</name>
</gene>
<dbReference type="SUPFAM" id="SSF53335">
    <property type="entry name" value="S-adenosyl-L-methionine-dependent methyltransferases"/>
    <property type="match status" value="1"/>
</dbReference>
<dbReference type="InterPro" id="IPR029063">
    <property type="entry name" value="SAM-dependent_MTases_sf"/>
</dbReference>
<reference evidence="4 5" key="1">
    <citation type="journal article" date="2016" name="Environ. Microbiol.">
        <title>Genomic resolution of a cold subsurface aquifer community provides metabolic insights for novel microbes adapted to high CO concentrations.</title>
        <authorList>
            <person name="Probst A.J."/>
            <person name="Castelle C.J."/>
            <person name="Singh A."/>
            <person name="Brown C.T."/>
            <person name="Anantharaman K."/>
            <person name="Sharon I."/>
            <person name="Hug L.A."/>
            <person name="Burstein D."/>
            <person name="Emerson J.B."/>
            <person name="Thomas B.C."/>
            <person name="Banfield J.F."/>
        </authorList>
    </citation>
    <scope>NUCLEOTIDE SEQUENCE [LARGE SCALE GENOMIC DNA]</scope>
    <source>
        <strain evidence="4">CG2_30_54_11</strain>
    </source>
</reference>
<dbReference type="InterPro" id="IPR026170">
    <property type="entry name" value="FAM173A/B"/>
</dbReference>
<evidence type="ECO:0000256" key="1">
    <source>
        <dbReference type="ARBA" id="ARBA00022603"/>
    </source>
</evidence>
<dbReference type="CDD" id="cd02440">
    <property type="entry name" value="AdoMet_MTases"/>
    <property type="match status" value="1"/>
</dbReference>
<proteinExistence type="predicted"/>
<keyword evidence="1" id="KW-0489">Methyltransferase</keyword>
<accession>A0A1J5IFY4</accession>
<dbReference type="PANTHER" id="PTHR13610:SF11">
    <property type="entry name" value="METHYLTRANSFERASE DOMAIN-CONTAINING PROTEIN"/>
    <property type="match status" value="1"/>
</dbReference>
<protein>
    <recommendedName>
        <fullName evidence="6">Methyltransferase domain-containing protein</fullName>
    </recommendedName>
</protein>
<dbReference type="GO" id="GO:0016279">
    <property type="term" value="F:protein-lysine N-methyltransferase activity"/>
    <property type="evidence" value="ECO:0007669"/>
    <property type="project" value="InterPro"/>
</dbReference>
<dbReference type="AlphaFoldDB" id="A0A1J5IFY4"/>
<evidence type="ECO:0000256" key="2">
    <source>
        <dbReference type="ARBA" id="ARBA00022679"/>
    </source>
</evidence>